<evidence type="ECO:0000313" key="1">
    <source>
        <dbReference type="EMBL" id="KIN05856.1"/>
    </source>
</evidence>
<accession>A0A0C3HC31</accession>
<dbReference type="Proteomes" id="UP000054321">
    <property type="component" value="Unassembled WGS sequence"/>
</dbReference>
<reference evidence="2" key="2">
    <citation type="submission" date="2015-01" db="EMBL/GenBank/DDBJ databases">
        <title>Evolutionary Origins and Diversification of the Mycorrhizal Mutualists.</title>
        <authorList>
            <consortium name="DOE Joint Genome Institute"/>
            <consortium name="Mycorrhizal Genomics Consortium"/>
            <person name="Kohler A."/>
            <person name="Kuo A."/>
            <person name="Nagy L.G."/>
            <person name="Floudas D."/>
            <person name="Copeland A."/>
            <person name="Barry K.W."/>
            <person name="Cichocki N."/>
            <person name="Veneault-Fourrey C."/>
            <person name="LaButti K."/>
            <person name="Lindquist E.A."/>
            <person name="Lipzen A."/>
            <person name="Lundell T."/>
            <person name="Morin E."/>
            <person name="Murat C."/>
            <person name="Riley R."/>
            <person name="Ohm R."/>
            <person name="Sun H."/>
            <person name="Tunlid A."/>
            <person name="Henrissat B."/>
            <person name="Grigoriev I.V."/>
            <person name="Hibbett D.S."/>
            <person name="Martin F."/>
        </authorList>
    </citation>
    <scope>NUCLEOTIDE SEQUENCE [LARGE SCALE GENOMIC DNA]</scope>
    <source>
        <strain evidence="2">Zn</strain>
    </source>
</reference>
<sequence>MLKPSSSSSATAATSLADTSQLKGVDGVEIHPFTKDLRLHSILHTTTFDMNMLRKSGVQLQAGALKFISTSSLFRLLYRADGSWLYMVTFTAFSFVRYK</sequence>
<organism evidence="1 2">
    <name type="scientific">Oidiodendron maius (strain Zn)</name>
    <dbReference type="NCBI Taxonomy" id="913774"/>
    <lineage>
        <taxon>Eukaryota</taxon>
        <taxon>Fungi</taxon>
        <taxon>Dikarya</taxon>
        <taxon>Ascomycota</taxon>
        <taxon>Pezizomycotina</taxon>
        <taxon>Leotiomycetes</taxon>
        <taxon>Leotiomycetes incertae sedis</taxon>
        <taxon>Myxotrichaceae</taxon>
        <taxon>Oidiodendron</taxon>
    </lineage>
</organism>
<dbReference type="EMBL" id="KN832871">
    <property type="protein sequence ID" value="KIN05856.1"/>
    <property type="molecule type" value="Genomic_DNA"/>
</dbReference>
<name>A0A0C3HC31_OIDMZ</name>
<gene>
    <name evidence="1" type="ORF">OIDMADRAFT_17033</name>
</gene>
<dbReference type="InParanoid" id="A0A0C3HC31"/>
<dbReference type="AlphaFoldDB" id="A0A0C3HC31"/>
<proteinExistence type="predicted"/>
<reference evidence="1 2" key="1">
    <citation type="submission" date="2014-04" db="EMBL/GenBank/DDBJ databases">
        <authorList>
            <consortium name="DOE Joint Genome Institute"/>
            <person name="Kuo A."/>
            <person name="Martino E."/>
            <person name="Perotto S."/>
            <person name="Kohler A."/>
            <person name="Nagy L.G."/>
            <person name="Floudas D."/>
            <person name="Copeland A."/>
            <person name="Barry K.W."/>
            <person name="Cichocki N."/>
            <person name="Veneault-Fourrey C."/>
            <person name="LaButti K."/>
            <person name="Lindquist E.A."/>
            <person name="Lipzen A."/>
            <person name="Lundell T."/>
            <person name="Morin E."/>
            <person name="Murat C."/>
            <person name="Sun H."/>
            <person name="Tunlid A."/>
            <person name="Henrissat B."/>
            <person name="Grigoriev I.V."/>
            <person name="Hibbett D.S."/>
            <person name="Martin F."/>
            <person name="Nordberg H.P."/>
            <person name="Cantor M.N."/>
            <person name="Hua S.X."/>
        </authorList>
    </citation>
    <scope>NUCLEOTIDE SEQUENCE [LARGE SCALE GENOMIC DNA]</scope>
    <source>
        <strain evidence="1 2">Zn</strain>
    </source>
</reference>
<dbReference type="HOGENOM" id="CLU_2321032_0_0_1"/>
<evidence type="ECO:0000313" key="2">
    <source>
        <dbReference type="Proteomes" id="UP000054321"/>
    </source>
</evidence>
<keyword evidence="2" id="KW-1185">Reference proteome</keyword>
<protein>
    <submittedName>
        <fullName evidence="1">Uncharacterized protein</fullName>
    </submittedName>
</protein>